<dbReference type="Proteomes" id="UP001318860">
    <property type="component" value="Unassembled WGS sequence"/>
</dbReference>
<comment type="caution">
    <text evidence="2">The sequence shown here is derived from an EMBL/GenBank/DDBJ whole genome shotgun (WGS) entry which is preliminary data.</text>
</comment>
<protein>
    <submittedName>
        <fullName evidence="2">Uncharacterized protein</fullName>
    </submittedName>
</protein>
<dbReference type="InterPro" id="IPR037766">
    <property type="entry name" value="FHY1"/>
</dbReference>
<proteinExistence type="predicted"/>
<organism evidence="2 3">
    <name type="scientific">Rehmannia glutinosa</name>
    <name type="common">Chinese foxglove</name>
    <dbReference type="NCBI Taxonomy" id="99300"/>
    <lineage>
        <taxon>Eukaryota</taxon>
        <taxon>Viridiplantae</taxon>
        <taxon>Streptophyta</taxon>
        <taxon>Embryophyta</taxon>
        <taxon>Tracheophyta</taxon>
        <taxon>Spermatophyta</taxon>
        <taxon>Magnoliopsida</taxon>
        <taxon>eudicotyledons</taxon>
        <taxon>Gunneridae</taxon>
        <taxon>Pentapetalae</taxon>
        <taxon>asterids</taxon>
        <taxon>lamiids</taxon>
        <taxon>Lamiales</taxon>
        <taxon>Orobanchaceae</taxon>
        <taxon>Rehmannieae</taxon>
        <taxon>Rehmannia</taxon>
    </lineage>
</organism>
<evidence type="ECO:0000313" key="2">
    <source>
        <dbReference type="EMBL" id="KAK6126072.1"/>
    </source>
</evidence>
<gene>
    <name evidence="2" type="ORF">DH2020_040186</name>
</gene>
<dbReference type="PANTHER" id="PTHR37723:SF1">
    <property type="entry name" value="PROTEIN FAR-RED-ELONGATED HYPOCOTYL 1-LIKE"/>
    <property type="match status" value="1"/>
</dbReference>
<feature type="region of interest" description="Disordered" evidence="1">
    <location>
        <begin position="88"/>
        <end position="163"/>
    </location>
</feature>
<feature type="compositionally biased region" description="Polar residues" evidence="1">
    <location>
        <begin position="104"/>
        <end position="117"/>
    </location>
</feature>
<dbReference type="EMBL" id="JABTTQ020002064">
    <property type="protein sequence ID" value="KAK6126072.1"/>
    <property type="molecule type" value="Genomic_DNA"/>
</dbReference>
<reference evidence="2 3" key="1">
    <citation type="journal article" date="2021" name="Comput. Struct. Biotechnol. J.">
        <title>De novo genome assembly of the potent medicinal plant Rehmannia glutinosa using nanopore technology.</title>
        <authorList>
            <person name="Ma L."/>
            <person name="Dong C."/>
            <person name="Song C."/>
            <person name="Wang X."/>
            <person name="Zheng X."/>
            <person name="Niu Y."/>
            <person name="Chen S."/>
            <person name="Feng W."/>
        </authorList>
    </citation>
    <scope>NUCLEOTIDE SEQUENCE [LARGE SCALE GENOMIC DNA]</scope>
    <source>
        <strain evidence="2">DH-2019</strain>
    </source>
</reference>
<name>A0ABR0UVC1_REHGL</name>
<feature type="compositionally biased region" description="Basic and acidic residues" evidence="1">
    <location>
        <begin position="88"/>
        <end position="103"/>
    </location>
</feature>
<feature type="compositionally biased region" description="Polar residues" evidence="1">
    <location>
        <begin position="135"/>
        <end position="160"/>
    </location>
</feature>
<evidence type="ECO:0000313" key="3">
    <source>
        <dbReference type="Proteomes" id="UP001318860"/>
    </source>
</evidence>
<evidence type="ECO:0000256" key="1">
    <source>
        <dbReference type="SAM" id="MobiDB-lite"/>
    </source>
</evidence>
<keyword evidence="3" id="KW-1185">Reference proteome</keyword>
<sequence>MSRKKWINISFSRLGGTSPCDQNKTRQGPNGTKFAASVNETIMLLLLIGDNIIACLNKKRKSQNEPLEMPLPKHVCWSRRLGLNQIESDKFSREVESDPDSAKDSNSFQCNLDSTMSTDDETKTDHGYFIRRASNEPSTSSTSCAGTSLESRSLTASRSSGPGPDCPHCQYALQNSPSGYEGRFVEFDCSCSEYRNDDMENCRDNEIENMLYSNGIAPSTDTQQEGKKLTIDKEFEQYFSMLML</sequence>
<accession>A0ABR0UVC1</accession>
<dbReference type="PANTHER" id="PTHR37723">
    <property type="entry name" value="PROTEIN FAR-RED ELONGATED HYPOCOTYL 1"/>
    <property type="match status" value="1"/>
</dbReference>